<evidence type="ECO:0000313" key="1">
    <source>
        <dbReference type="EMBL" id="GIY56812.1"/>
    </source>
</evidence>
<dbReference type="Proteomes" id="UP001054945">
    <property type="component" value="Unassembled WGS sequence"/>
</dbReference>
<gene>
    <name evidence="1" type="ORF">CEXT_57441</name>
</gene>
<protein>
    <submittedName>
        <fullName evidence="1">Uncharacterized protein</fullName>
    </submittedName>
</protein>
<reference evidence="1 2" key="1">
    <citation type="submission" date="2021-06" db="EMBL/GenBank/DDBJ databases">
        <title>Caerostris extrusa draft genome.</title>
        <authorList>
            <person name="Kono N."/>
            <person name="Arakawa K."/>
        </authorList>
    </citation>
    <scope>NUCLEOTIDE SEQUENCE [LARGE SCALE GENOMIC DNA]</scope>
</reference>
<name>A0AAV4UG40_CAEEX</name>
<accession>A0AAV4UG40</accession>
<sequence length="94" mass="11027">MFLDFYRQVQAVGCAPLTNSFLHCQANNWQTDMRNGDTRHGANYLERLRNIFEFVENELDPETIRLEIILGIIHTEIIHPDLRLMPEQSRVKGD</sequence>
<keyword evidence="2" id="KW-1185">Reference proteome</keyword>
<dbReference type="EMBL" id="BPLR01012812">
    <property type="protein sequence ID" value="GIY56812.1"/>
    <property type="molecule type" value="Genomic_DNA"/>
</dbReference>
<evidence type="ECO:0000313" key="2">
    <source>
        <dbReference type="Proteomes" id="UP001054945"/>
    </source>
</evidence>
<proteinExistence type="predicted"/>
<dbReference type="AlphaFoldDB" id="A0AAV4UG40"/>
<organism evidence="1 2">
    <name type="scientific">Caerostris extrusa</name>
    <name type="common">Bark spider</name>
    <name type="synonym">Caerostris bankana</name>
    <dbReference type="NCBI Taxonomy" id="172846"/>
    <lineage>
        <taxon>Eukaryota</taxon>
        <taxon>Metazoa</taxon>
        <taxon>Ecdysozoa</taxon>
        <taxon>Arthropoda</taxon>
        <taxon>Chelicerata</taxon>
        <taxon>Arachnida</taxon>
        <taxon>Araneae</taxon>
        <taxon>Araneomorphae</taxon>
        <taxon>Entelegynae</taxon>
        <taxon>Araneoidea</taxon>
        <taxon>Araneidae</taxon>
        <taxon>Caerostris</taxon>
    </lineage>
</organism>
<comment type="caution">
    <text evidence="1">The sequence shown here is derived from an EMBL/GenBank/DDBJ whole genome shotgun (WGS) entry which is preliminary data.</text>
</comment>